<keyword evidence="8 10" id="KW-0472">Membrane</keyword>
<feature type="transmembrane region" description="Helical" evidence="10">
    <location>
        <begin position="316"/>
        <end position="336"/>
    </location>
</feature>
<keyword evidence="6 10" id="KW-0812">Transmembrane</keyword>
<dbReference type="CDD" id="cd13143">
    <property type="entry name" value="MATE_MepA_like"/>
    <property type="match status" value="1"/>
</dbReference>
<dbReference type="PANTHER" id="PTHR43823">
    <property type="entry name" value="SPORULATION PROTEIN YKVU"/>
    <property type="match status" value="1"/>
</dbReference>
<feature type="transmembrane region" description="Helical" evidence="10">
    <location>
        <begin position="100"/>
        <end position="126"/>
    </location>
</feature>
<comment type="similarity">
    <text evidence="2">Belongs to the multi antimicrobial extrusion (MATE) (TC 2.A.66.1) family. MepA subfamily.</text>
</comment>
<evidence type="ECO:0000256" key="3">
    <source>
        <dbReference type="ARBA" id="ARBA00022106"/>
    </source>
</evidence>
<comment type="caution">
    <text evidence="11">The sequence shown here is derived from an EMBL/GenBank/DDBJ whole genome shotgun (WGS) entry which is preliminary data.</text>
</comment>
<dbReference type="STRING" id="1121305.CLCOL_22190"/>
<reference evidence="11 12" key="1">
    <citation type="submission" date="2016-02" db="EMBL/GenBank/DDBJ databases">
        <title>Genome sequence of Clostridium colicanis DSM 13634.</title>
        <authorList>
            <person name="Poehlein A."/>
            <person name="Daniel R."/>
        </authorList>
    </citation>
    <scope>NUCLEOTIDE SEQUENCE [LARGE SCALE GENOMIC DNA]</scope>
    <source>
        <strain evidence="11 12">DSM 13634</strain>
    </source>
</reference>
<gene>
    <name evidence="11" type="primary">mepA_5</name>
    <name evidence="11" type="ORF">CLCOL_22190</name>
</gene>
<feature type="transmembrane region" description="Helical" evidence="10">
    <location>
        <begin position="53"/>
        <end position="80"/>
    </location>
</feature>
<protein>
    <recommendedName>
        <fullName evidence="3">Multidrug export protein MepA</fullName>
    </recommendedName>
</protein>
<comment type="subcellular location">
    <subcellularLocation>
        <location evidence="1">Cell membrane</location>
        <topology evidence="1">Multi-pass membrane protein</topology>
    </subcellularLocation>
</comment>
<evidence type="ECO:0000256" key="10">
    <source>
        <dbReference type="SAM" id="Phobius"/>
    </source>
</evidence>
<evidence type="ECO:0000256" key="8">
    <source>
        <dbReference type="ARBA" id="ARBA00023136"/>
    </source>
</evidence>
<keyword evidence="7 10" id="KW-1133">Transmembrane helix</keyword>
<evidence type="ECO:0000313" key="12">
    <source>
        <dbReference type="Proteomes" id="UP000075374"/>
    </source>
</evidence>
<dbReference type="PANTHER" id="PTHR43823:SF3">
    <property type="entry name" value="MULTIDRUG EXPORT PROTEIN MEPA"/>
    <property type="match status" value="1"/>
</dbReference>
<feature type="transmembrane region" description="Helical" evidence="10">
    <location>
        <begin position="239"/>
        <end position="260"/>
    </location>
</feature>
<feature type="transmembrane region" description="Helical" evidence="10">
    <location>
        <begin position="356"/>
        <end position="378"/>
    </location>
</feature>
<feature type="transmembrane region" description="Helical" evidence="10">
    <location>
        <begin position="138"/>
        <end position="155"/>
    </location>
</feature>
<dbReference type="AlphaFoldDB" id="A0A151AKH6"/>
<name>A0A151AKH6_9CLOT</name>
<evidence type="ECO:0000256" key="2">
    <source>
        <dbReference type="ARBA" id="ARBA00008417"/>
    </source>
</evidence>
<dbReference type="EMBL" id="LTBB01000013">
    <property type="protein sequence ID" value="KYH28085.1"/>
    <property type="molecule type" value="Genomic_DNA"/>
</dbReference>
<dbReference type="InterPro" id="IPR002528">
    <property type="entry name" value="MATE_fam"/>
</dbReference>
<keyword evidence="12" id="KW-1185">Reference proteome</keyword>
<dbReference type="PATRIC" id="fig|1121305.3.peg.2223"/>
<dbReference type="GO" id="GO:0005886">
    <property type="term" value="C:plasma membrane"/>
    <property type="evidence" value="ECO:0007669"/>
    <property type="project" value="UniProtKB-SubCell"/>
</dbReference>
<dbReference type="InterPro" id="IPR048279">
    <property type="entry name" value="MdtK-like"/>
</dbReference>
<evidence type="ECO:0000313" key="11">
    <source>
        <dbReference type="EMBL" id="KYH28085.1"/>
    </source>
</evidence>
<dbReference type="GO" id="GO:0015297">
    <property type="term" value="F:antiporter activity"/>
    <property type="evidence" value="ECO:0007669"/>
    <property type="project" value="InterPro"/>
</dbReference>
<accession>A0A151AKH6</accession>
<keyword evidence="5" id="KW-1003">Cell membrane</keyword>
<sequence length="473" mass="51818">MGYVNPLGEEKVSKLLIKFSIPAIVGMLVNALYNVVDRIFIGNSSDLGANGLAGITIGFPITIIILSLGLLFGVGGATLFSMKLGENKHDEAENVLGNSFVLLIISGLFIMILGQIFLRSILILFGASETILPYSMEYMRIILLGAMFNMISIGINNFIRADGNPKIAMLTMFLGAGLNTLLDPLFIYIFRMGMSGAALATILSQISSATWVTLYFLGKKSRNKLKLRCMKLKSNIVPRIISLGLPNFLLQLANSLLNIILNNSLLIYGGDIAISGMGIINSIQTILLMPITGIIQGSQPIISFNFGAKKLHRVKSTAKLAIMGATVIVIVGYTVTRLFPEQMISLFNQDPELIEFGRYALITWFLCLPIIGFQITGANFFQAIGRSKSAIFLTLTRQIILLIPALLIFPRFWGIKGLLYAAPFADFFSSLVTGIWFYRCIKTLVPKEDIEDVDISLSATSTEAITKDINKID</sequence>
<organism evidence="11 12">
    <name type="scientific">Clostridium colicanis DSM 13634</name>
    <dbReference type="NCBI Taxonomy" id="1121305"/>
    <lineage>
        <taxon>Bacteria</taxon>
        <taxon>Bacillati</taxon>
        <taxon>Bacillota</taxon>
        <taxon>Clostridia</taxon>
        <taxon>Eubacteriales</taxon>
        <taxon>Clostridiaceae</taxon>
        <taxon>Clostridium</taxon>
    </lineage>
</organism>
<feature type="transmembrane region" description="Helical" evidence="10">
    <location>
        <begin position="167"/>
        <end position="190"/>
    </location>
</feature>
<evidence type="ECO:0000256" key="1">
    <source>
        <dbReference type="ARBA" id="ARBA00004651"/>
    </source>
</evidence>
<feature type="transmembrane region" description="Helical" evidence="10">
    <location>
        <begin position="15"/>
        <end position="33"/>
    </location>
</feature>
<dbReference type="RefSeq" id="WP_061859020.1">
    <property type="nucleotide sequence ID" value="NZ_LTBB01000013.1"/>
</dbReference>
<keyword evidence="4" id="KW-0813">Transport</keyword>
<evidence type="ECO:0000256" key="5">
    <source>
        <dbReference type="ARBA" id="ARBA00022475"/>
    </source>
</evidence>
<evidence type="ECO:0000256" key="4">
    <source>
        <dbReference type="ARBA" id="ARBA00022448"/>
    </source>
</evidence>
<feature type="transmembrane region" description="Helical" evidence="10">
    <location>
        <begin position="418"/>
        <end position="438"/>
    </location>
</feature>
<dbReference type="GO" id="GO:0046677">
    <property type="term" value="P:response to antibiotic"/>
    <property type="evidence" value="ECO:0007669"/>
    <property type="project" value="UniProtKB-KW"/>
</dbReference>
<evidence type="ECO:0000256" key="6">
    <source>
        <dbReference type="ARBA" id="ARBA00022692"/>
    </source>
</evidence>
<dbReference type="PIRSF" id="PIRSF006603">
    <property type="entry name" value="DinF"/>
    <property type="match status" value="1"/>
</dbReference>
<feature type="transmembrane region" description="Helical" evidence="10">
    <location>
        <begin position="196"/>
        <end position="218"/>
    </location>
</feature>
<dbReference type="NCBIfam" id="TIGR00797">
    <property type="entry name" value="matE"/>
    <property type="match status" value="1"/>
</dbReference>
<dbReference type="Pfam" id="PF01554">
    <property type="entry name" value="MatE"/>
    <property type="match status" value="2"/>
</dbReference>
<dbReference type="Proteomes" id="UP000075374">
    <property type="component" value="Unassembled WGS sequence"/>
</dbReference>
<evidence type="ECO:0000256" key="9">
    <source>
        <dbReference type="ARBA" id="ARBA00023251"/>
    </source>
</evidence>
<keyword evidence="9" id="KW-0046">Antibiotic resistance</keyword>
<dbReference type="GO" id="GO:0042910">
    <property type="term" value="F:xenobiotic transmembrane transporter activity"/>
    <property type="evidence" value="ECO:0007669"/>
    <property type="project" value="InterPro"/>
</dbReference>
<evidence type="ECO:0000256" key="7">
    <source>
        <dbReference type="ARBA" id="ARBA00022989"/>
    </source>
</evidence>
<dbReference type="InterPro" id="IPR045070">
    <property type="entry name" value="MATE_MepA-like"/>
</dbReference>
<dbReference type="InterPro" id="IPR051327">
    <property type="entry name" value="MATE_MepA_subfamily"/>
</dbReference>
<proteinExistence type="inferred from homology"/>
<feature type="transmembrane region" description="Helical" evidence="10">
    <location>
        <begin position="390"/>
        <end position="412"/>
    </location>
</feature>